<evidence type="ECO:0000256" key="5">
    <source>
        <dbReference type="ARBA" id="ARBA00022989"/>
    </source>
</evidence>
<dbReference type="SUPFAM" id="SSF103473">
    <property type="entry name" value="MFS general substrate transporter"/>
    <property type="match status" value="1"/>
</dbReference>
<feature type="transmembrane region" description="Helical" evidence="8">
    <location>
        <begin position="401"/>
        <end position="419"/>
    </location>
</feature>
<dbReference type="PROSITE" id="PS00217">
    <property type="entry name" value="SUGAR_TRANSPORT_2"/>
    <property type="match status" value="1"/>
</dbReference>
<evidence type="ECO:0000259" key="9">
    <source>
        <dbReference type="PROSITE" id="PS50850"/>
    </source>
</evidence>
<feature type="transmembrane region" description="Helical" evidence="8">
    <location>
        <begin position="265"/>
        <end position="287"/>
    </location>
</feature>
<keyword evidence="11" id="KW-1185">Reference proteome</keyword>
<feature type="transmembrane region" description="Helical" evidence="8">
    <location>
        <begin position="174"/>
        <end position="195"/>
    </location>
</feature>
<keyword evidence="4 8" id="KW-0812">Transmembrane</keyword>
<dbReference type="PRINTS" id="PR00171">
    <property type="entry name" value="SUGRTRNSPORT"/>
</dbReference>
<dbReference type="FunFam" id="1.20.1250.20:FF:000090">
    <property type="entry name" value="MFS sugar transporter, putative"/>
    <property type="match status" value="1"/>
</dbReference>
<dbReference type="InterPro" id="IPR003663">
    <property type="entry name" value="Sugar/inositol_transpt"/>
</dbReference>
<dbReference type="NCBIfam" id="TIGR00879">
    <property type="entry name" value="SP"/>
    <property type="match status" value="1"/>
</dbReference>
<dbReference type="GO" id="GO:0005351">
    <property type="term" value="F:carbohydrate:proton symporter activity"/>
    <property type="evidence" value="ECO:0007669"/>
    <property type="project" value="TreeGrafter"/>
</dbReference>
<dbReference type="InterPro" id="IPR020846">
    <property type="entry name" value="MFS_dom"/>
</dbReference>
<dbReference type="Gene3D" id="1.20.1250.20">
    <property type="entry name" value="MFS general substrate transporter like domains"/>
    <property type="match status" value="1"/>
</dbReference>
<feature type="domain" description="Major facilitator superfamily (MFS) profile" evidence="9">
    <location>
        <begin position="16"/>
        <end position="454"/>
    </location>
</feature>
<dbReference type="PANTHER" id="PTHR48022">
    <property type="entry name" value="PLASTIDIC GLUCOSE TRANSPORTER 4"/>
    <property type="match status" value="1"/>
</dbReference>
<evidence type="ECO:0000256" key="3">
    <source>
        <dbReference type="ARBA" id="ARBA00022448"/>
    </source>
</evidence>
<feature type="transmembrane region" description="Helical" evidence="8">
    <location>
        <begin position="303"/>
        <end position="323"/>
    </location>
</feature>
<comment type="subcellular location">
    <subcellularLocation>
        <location evidence="1">Membrane</location>
        <topology evidence="1">Multi-pass membrane protein</topology>
    </subcellularLocation>
</comment>
<evidence type="ECO:0000256" key="7">
    <source>
        <dbReference type="RuleBase" id="RU003346"/>
    </source>
</evidence>
<feature type="transmembrane region" description="Helical" evidence="8">
    <location>
        <begin position="148"/>
        <end position="168"/>
    </location>
</feature>
<feature type="transmembrane region" description="Helical" evidence="8">
    <location>
        <begin position="57"/>
        <end position="76"/>
    </location>
</feature>
<keyword evidence="5 8" id="KW-1133">Transmembrane helix</keyword>
<accession>A0AAD4KX38</accession>
<keyword evidence="3 7" id="KW-0813">Transport</keyword>
<dbReference type="AlphaFoldDB" id="A0AAD4KX38"/>
<dbReference type="GeneID" id="70240883"/>
<dbReference type="InterPro" id="IPR005828">
    <property type="entry name" value="MFS_sugar_transport-like"/>
</dbReference>
<evidence type="ECO:0000256" key="1">
    <source>
        <dbReference type="ARBA" id="ARBA00004141"/>
    </source>
</evidence>
<proteinExistence type="inferred from homology"/>
<dbReference type="EMBL" id="JAJTJA010000002">
    <property type="protein sequence ID" value="KAH8703135.1"/>
    <property type="molecule type" value="Genomic_DNA"/>
</dbReference>
<feature type="transmembrane region" description="Helical" evidence="8">
    <location>
        <begin position="431"/>
        <end position="450"/>
    </location>
</feature>
<dbReference type="InterPro" id="IPR050360">
    <property type="entry name" value="MFS_Sugar_Transporters"/>
</dbReference>
<evidence type="ECO:0000256" key="2">
    <source>
        <dbReference type="ARBA" id="ARBA00010992"/>
    </source>
</evidence>
<dbReference type="InterPro" id="IPR005829">
    <property type="entry name" value="Sugar_transporter_CS"/>
</dbReference>
<dbReference type="InterPro" id="IPR036259">
    <property type="entry name" value="MFS_trans_sf"/>
</dbReference>
<evidence type="ECO:0000313" key="11">
    <source>
        <dbReference type="Proteomes" id="UP001201262"/>
    </source>
</evidence>
<comment type="caution">
    <text evidence="10">The sequence shown here is derived from an EMBL/GenBank/DDBJ whole genome shotgun (WGS) entry which is preliminary data.</text>
</comment>
<protein>
    <submittedName>
        <fullName evidence="10">General substrate transporter</fullName>
    </submittedName>
</protein>
<dbReference type="GO" id="GO:0016020">
    <property type="term" value="C:membrane"/>
    <property type="evidence" value="ECO:0007669"/>
    <property type="project" value="UniProtKB-SubCell"/>
</dbReference>
<dbReference type="Pfam" id="PF00083">
    <property type="entry name" value="Sugar_tr"/>
    <property type="match status" value="1"/>
</dbReference>
<reference evidence="10" key="1">
    <citation type="submission" date="2021-12" db="EMBL/GenBank/DDBJ databases">
        <title>Convergent genome expansion in fungi linked to evolution of root-endophyte symbiosis.</title>
        <authorList>
            <consortium name="DOE Joint Genome Institute"/>
            <person name="Ke Y.-H."/>
            <person name="Bonito G."/>
            <person name="Liao H.-L."/>
            <person name="Looney B."/>
            <person name="Rojas-Flechas A."/>
            <person name="Nash J."/>
            <person name="Hameed K."/>
            <person name="Schadt C."/>
            <person name="Martin F."/>
            <person name="Crous P.W."/>
            <person name="Miettinen O."/>
            <person name="Magnuson J.K."/>
            <person name="Labbe J."/>
            <person name="Jacobson D."/>
            <person name="Doktycz M.J."/>
            <person name="Veneault-Fourrey C."/>
            <person name="Kuo A."/>
            <person name="Mondo S."/>
            <person name="Calhoun S."/>
            <person name="Riley R."/>
            <person name="Ohm R."/>
            <person name="LaButti K."/>
            <person name="Andreopoulos B."/>
            <person name="Pangilinan J."/>
            <person name="Nolan M."/>
            <person name="Tritt A."/>
            <person name="Clum A."/>
            <person name="Lipzen A."/>
            <person name="Daum C."/>
            <person name="Barry K."/>
            <person name="Grigoriev I.V."/>
            <person name="Vilgalys R."/>
        </authorList>
    </citation>
    <scope>NUCLEOTIDE SEQUENCE</scope>
    <source>
        <strain evidence="10">PMI_201</strain>
    </source>
</reference>
<feature type="transmembrane region" description="Helical" evidence="8">
    <location>
        <begin position="12"/>
        <end position="29"/>
    </location>
</feature>
<evidence type="ECO:0000256" key="6">
    <source>
        <dbReference type="ARBA" id="ARBA00023136"/>
    </source>
</evidence>
<sequence length="513" mass="57558">MKFNIFGKGRGLRWAITFTCQIAFIFFGYDQGVMSGLVTNKNFLDVVNNPDDSTEGIMLSIYNLGCFSGCILNIFLGDYFGRRRSIWFAMAWIVVGASLQASTYGLAQLMVGRFITGIGTGFETSTVPVYQSEVCDASNRGSLVSSEVLFIGIGLVVSAFFDYGMVHIDSPVGWRVPVACQLIFALIVTFMVFGLPESPRYLYSKGRNEEAINVLCELYDMSPEDEKVIQEQTVIMEALQMESVAGEYSWRRIFKKDRVQTGKRVLLAYGMQFMNQMGGINLIVYYMPTALKNNVGLSENMSVLLSATINIMFVVGAIFPTLVADRIGRRKPMIWGSLGCGISMMLVAILLSFQGTAHGHVTSSACVAFFYLFMLIYGATVACIPWVYVPEILPLHVRAKGSAIAISSNWIWNFFIVMITPTLINNLRWKAYLIFMCLNFTFIPVVYFFYPETANLTLEEINLLYAEHDTPTRLVAKRYQKQMKESGQGIMESKQMFSGDGEATHYEITNLEE</sequence>
<comment type="similarity">
    <text evidence="2 7">Belongs to the major facilitator superfamily. Sugar transporter (TC 2.A.1.1) family.</text>
</comment>
<evidence type="ECO:0000256" key="4">
    <source>
        <dbReference type="ARBA" id="ARBA00022692"/>
    </source>
</evidence>
<keyword evidence="6 8" id="KW-0472">Membrane</keyword>
<evidence type="ECO:0000256" key="8">
    <source>
        <dbReference type="SAM" id="Phobius"/>
    </source>
</evidence>
<feature type="transmembrane region" description="Helical" evidence="8">
    <location>
        <begin position="368"/>
        <end position="389"/>
    </location>
</feature>
<dbReference type="PANTHER" id="PTHR48022:SF72">
    <property type="entry name" value="MAJOR FACILITATOR SUPERFAMILY (MFS) PROFILE DOMAIN-CONTAINING PROTEIN-RELATED"/>
    <property type="match status" value="1"/>
</dbReference>
<evidence type="ECO:0000313" key="10">
    <source>
        <dbReference type="EMBL" id="KAH8703135.1"/>
    </source>
</evidence>
<organism evidence="10 11">
    <name type="scientific">Talaromyces proteolyticus</name>
    <dbReference type="NCBI Taxonomy" id="1131652"/>
    <lineage>
        <taxon>Eukaryota</taxon>
        <taxon>Fungi</taxon>
        <taxon>Dikarya</taxon>
        <taxon>Ascomycota</taxon>
        <taxon>Pezizomycotina</taxon>
        <taxon>Eurotiomycetes</taxon>
        <taxon>Eurotiomycetidae</taxon>
        <taxon>Eurotiales</taxon>
        <taxon>Trichocomaceae</taxon>
        <taxon>Talaromyces</taxon>
        <taxon>Talaromyces sect. Bacilispori</taxon>
    </lineage>
</organism>
<name>A0AAD4KX38_9EURO</name>
<dbReference type="Proteomes" id="UP001201262">
    <property type="component" value="Unassembled WGS sequence"/>
</dbReference>
<gene>
    <name evidence="10" type="ORF">BGW36DRAFT_288611</name>
</gene>
<dbReference type="PROSITE" id="PS50850">
    <property type="entry name" value="MFS"/>
    <property type="match status" value="1"/>
</dbReference>
<dbReference type="RefSeq" id="XP_046076153.1">
    <property type="nucleotide sequence ID" value="XM_046210596.1"/>
</dbReference>
<feature type="transmembrane region" description="Helical" evidence="8">
    <location>
        <begin position="335"/>
        <end position="356"/>
    </location>
</feature>